<dbReference type="AlphaFoldDB" id="A0AAW1R3H8"/>
<dbReference type="PROSITE" id="PS50127">
    <property type="entry name" value="UBC_2"/>
    <property type="match status" value="1"/>
</dbReference>
<keyword evidence="5 11" id="KW-0833">Ubl conjugation pathway</keyword>
<dbReference type="GO" id="GO:0005694">
    <property type="term" value="C:chromosome"/>
    <property type="evidence" value="ECO:0007669"/>
    <property type="project" value="UniProtKB-ARBA"/>
</dbReference>
<comment type="pathway">
    <text evidence="2">Protein modification; protein sumoylation.</text>
</comment>
<evidence type="ECO:0000313" key="13">
    <source>
        <dbReference type="EMBL" id="KAK9828068.1"/>
    </source>
</evidence>
<organism evidence="13 14">
    <name type="scientific">Elliptochloris bilobata</name>
    <dbReference type="NCBI Taxonomy" id="381761"/>
    <lineage>
        <taxon>Eukaryota</taxon>
        <taxon>Viridiplantae</taxon>
        <taxon>Chlorophyta</taxon>
        <taxon>core chlorophytes</taxon>
        <taxon>Trebouxiophyceae</taxon>
        <taxon>Trebouxiophyceae incertae sedis</taxon>
        <taxon>Elliptochloris clade</taxon>
        <taxon>Elliptochloris</taxon>
    </lineage>
</organism>
<evidence type="ECO:0000313" key="14">
    <source>
        <dbReference type="Proteomes" id="UP001445335"/>
    </source>
</evidence>
<evidence type="ECO:0000256" key="9">
    <source>
        <dbReference type="ARBA" id="ARBA00044296"/>
    </source>
</evidence>
<dbReference type="GO" id="GO:0019787">
    <property type="term" value="F:ubiquitin-like protein transferase activity"/>
    <property type="evidence" value="ECO:0007669"/>
    <property type="project" value="UniProtKB-ARBA"/>
</dbReference>
<keyword evidence="3" id="KW-0808">Transferase</keyword>
<comment type="similarity">
    <text evidence="11">Belongs to the ubiquitin-conjugating enzyme family.</text>
</comment>
<dbReference type="InterPro" id="IPR000608">
    <property type="entry name" value="UBC"/>
</dbReference>
<dbReference type="SUPFAM" id="SSF54495">
    <property type="entry name" value="UBC-like"/>
    <property type="match status" value="1"/>
</dbReference>
<sequence>MAGVARMRLAEERKAWRKDKPFGFFARPETAPDGSANLMRWKCSIPGREGTDWQGGFFPLTMEFSEDYPAKPPKCKFTEKFFHPNIYPSGTVCLSILNEEEGWRPSITVKNILTGIQELLGDPNPLSPAQADAFALFQNNMAEYRRRVRAQATQFPPPA</sequence>
<dbReference type="GO" id="GO:0005634">
    <property type="term" value="C:nucleus"/>
    <property type="evidence" value="ECO:0007669"/>
    <property type="project" value="UniProtKB-SubCell"/>
</dbReference>
<dbReference type="Pfam" id="PF00179">
    <property type="entry name" value="UQ_con"/>
    <property type="match status" value="1"/>
</dbReference>
<keyword evidence="4 11" id="KW-0547">Nucleotide-binding</keyword>
<keyword evidence="7" id="KW-0539">Nucleus</keyword>
<dbReference type="InterPro" id="IPR050113">
    <property type="entry name" value="Ub_conjugating_enzyme"/>
</dbReference>
<protein>
    <recommendedName>
        <fullName evidence="8">SUMO-conjugating enzyme UBC9</fullName>
    </recommendedName>
    <alternativeName>
        <fullName evidence="9">Ubiquitin carrier protein 9</fullName>
    </alternativeName>
</protein>
<gene>
    <name evidence="13" type="ORF">WJX81_007734</name>
</gene>
<keyword evidence="14" id="KW-1185">Reference proteome</keyword>
<evidence type="ECO:0000256" key="3">
    <source>
        <dbReference type="ARBA" id="ARBA00022679"/>
    </source>
</evidence>
<keyword evidence="6 11" id="KW-0067">ATP-binding</keyword>
<dbReference type="InterPro" id="IPR016135">
    <property type="entry name" value="UBQ-conjugating_enzyme/RWD"/>
</dbReference>
<dbReference type="PROSITE" id="PS00183">
    <property type="entry name" value="UBC_1"/>
    <property type="match status" value="1"/>
</dbReference>
<evidence type="ECO:0000256" key="10">
    <source>
        <dbReference type="PROSITE-ProRule" id="PRU10133"/>
    </source>
</evidence>
<comment type="caution">
    <text evidence="13">The sequence shown here is derived from an EMBL/GenBank/DDBJ whole genome shotgun (WGS) entry which is preliminary data.</text>
</comment>
<comment type="subcellular location">
    <subcellularLocation>
        <location evidence="1">Nucleus</location>
    </subcellularLocation>
</comment>
<feature type="domain" description="UBC core" evidence="12">
    <location>
        <begin position="4"/>
        <end position="157"/>
    </location>
</feature>
<evidence type="ECO:0000256" key="1">
    <source>
        <dbReference type="ARBA" id="ARBA00004123"/>
    </source>
</evidence>
<dbReference type="PANTHER" id="PTHR24067">
    <property type="entry name" value="UBIQUITIN-CONJUGATING ENZYME E2"/>
    <property type="match status" value="1"/>
</dbReference>
<dbReference type="Proteomes" id="UP001445335">
    <property type="component" value="Unassembled WGS sequence"/>
</dbReference>
<evidence type="ECO:0000256" key="11">
    <source>
        <dbReference type="RuleBase" id="RU362109"/>
    </source>
</evidence>
<accession>A0AAW1R3H8</accession>
<dbReference type="FunFam" id="3.10.110.10:FF:000035">
    <property type="entry name" value="SUMO-conjugating enzyme ubc9"/>
    <property type="match status" value="1"/>
</dbReference>
<dbReference type="Gene3D" id="3.10.110.10">
    <property type="entry name" value="Ubiquitin Conjugating Enzyme"/>
    <property type="match status" value="1"/>
</dbReference>
<proteinExistence type="inferred from homology"/>
<reference evidence="13 14" key="1">
    <citation type="journal article" date="2024" name="Nat. Commun.">
        <title>Phylogenomics reveals the evolutionary origins of lichenization in chlorophyte algae.</title>
        <authorList>
            <person name="Puginier C."/>
            <person name="Libourel C."/>
            <person name="Otte J."/>
            <person name="Skaloud P."/>
            <person name="Haon M."/>
            <person name="Grisel S."/>
            <person name="Petersen M."/>
            <person name="Berrin J.G."/>
            <person name="Delaux P.M."/>
            <person name="Dal Grande F."/>
            <person name="Keller J."/>
        </authorList>
    </citation>
    <scope>NUCLEOTIDE SEQUENCE [LARGE SCALE GENOMIC DNA]</scope>
    <source>
        <strain evidence="13 14">SAG 245.80</strain>
    </source>
</reference>
<dbReference type="EMBL" id="JALJOU010000053">
    <property type="protein sequence ID" value="KAK9828068.1"/>
    <property type="molecule type" value="Genomic_DNA"/>
</dbReference>
<evidence type="ECO:0000256" key="6">
    <source>
        <dbReference type="ARBA" id="ARBA00022840"/>
    </source>
</evidence>
<dbReference type="GO" id="GO:0005524">
    <property type="term" value="F:ATP binding"/>
    <property type="evidence" value="ECO:0007669"/>
    <property type="project" value="UniProtKB-UniRule"/>
</dbReference>
<evidence type="ECO:0000256" key="4">
    <source>
        <dbReference type="ARBA" id="ARBA00022741"/>
    </source>
</evidence>
<evidence type="ECO:0000256" key="5">
    <source>
        <dbReference type="ARBA" id="ARBA00022786"/>
    </source>
</evidence>
<evidence type="ECO:0000256" key="8">
    <source>
        <dbReference type="ARBA" id="ARBA00039165"/>
    </source>
</evidence>
<evidence type="ECO:0000256" key="7">
    <source>
        <dbReference type="ARBA" id="ARBA00023242"/>
    </source>
</evidence>
<dbReference type="InterPro" id="IPR023313">
    <property type="entry name" value="UBQ-conjugating_AS"/>
</dbReference>
<feature type="active site" description="Glycyl thioester intermediate" evidence="10">
    <location>
        <position position="93"/>
    </location>
</feature>
<evidence type="ECO:0000256" key="2">
    <source>
        <dbReference type="ARBA" id="ARBA00004718"/>
    </source>
</evidence>
<name>A0AAW1R3H8_9CHLO</name>
<dbReference type="CDD" id="cd23798">
    <property type="entry name" value="UBCc_UBE2I"/>
    <property type="match status" value="1"/>
</dbReference>
<dbReference type="SMART" id="SM00212">
    <property type="entry name" value="UBCc"/>
    <property type="match status" value="1"/>
</dbReference>
<evidence type="ECO:0000259" key="12">
    <source>
        <dbReference type="PROSITE" id="PS50127"/>
    </source>
</evidence>